<dbReference type="InterPro" id="IPR004255">
    <property type="entry name" value="O-acyltransferase_WSD1_N"/>
</dbReference>
<dbReference type="Pfam" id="PF03007">
    <property type="entry name" value="WS_DGAT_cat"/>
    <property type="match status" value="1"/>
</dbReference>
<gene>
    <name evidence="14" type="ORF">GCM10023353_37600</name>
</gene>
<evidence type="ECO:0000259" key="12">
    <source>
        <dbReference type="Pfam" id="PF03007"/>
    </source>
</evidence>
<evidence type="ECO:0000256" key="8">
    <source>
        <dbReference type="ARBA" id="ARBA00023098"/>
    </source>
</evidence>
<dbReference type="EMBL" id="BAABKQ010000002">
    <property type="protein sequence ID" value="GAA4825032.1"/>
    <property type="molecule type" value="Genomic_DNA"/>
</dbReference>
<reference evidence="15" key="1">
    <citation type="journal article" date="2019" name="Int. J. Syst. Evol. Microbiol.">
        <title>The Global Catalogue of Microorganisms (GCM) 10K type strain sequencing project: providing services to taxonomists for standard genome sequencing and annotation.</title>
        <authorList>
            <consortium name="The Broad Institute Genomics Platform"/>
            <consortium name="The Broad Institute Genome Sequencing Center for Infectious Disease"/>
            <person name="Wu L."/>
            <person name="Ma J."/>
        </authorList>
    </citation>
    <scope>NUCLEOTIDE SEQUENCE [LARGE SCALE GENOMIC DNA]</scope>
    <source>
        <strain evidence="15">JCM 18542</strain>
    </source>
</reference>
<evidence type="ECO:0000256" key="6">
    <source>
        <dbReference type="ARBA" id="ARBA00022679"/>
    </source>
</evidence>
<dbReference type="InterPro" id="IPR014292">
    <property type="entry name" value="Acyl_transf_WS/DGAT"/>
</dbReference>
<keyword evidence="15" id="KW-1185">Reference proteome</keyword>
<evidence type="ECO:0000256" key="2">
    <source>
        <dbReference type="ARBA" id="ARBA00005189"/>
    </source>
</evidence>
<sequence length="470" mass="48824">MSPVDAMFLLADTPSRPMHVGAAALFAPPDTGAPQPGADAWFAADVADQFAAAVGRGQVAPLWRRTARRHPALPALWTWRQAETVDLGYHVQRHGLPAPGGHTELTDLIARLHATPLDHARPLWELHLIEGLADGRVAVYFKIHHALADGVAAMRLLAAALSPDPARRAMPAPWEPAEPHERHLHLVCGNAADRPGRASKLLGAARTTAGEAVGLPLALARATGAGVRGRGGPLALAPARTVFSGPIGGPRRYAARSWPFERLRLVAKSADATVGEVIVAMSGGALRTYLRERGALPGRALTATVPVSLRPDDRGDGGGGNRIGALACTLATDLADPAARLAAIRTALRGGKDLFAAHSRAQVLAMSALGAAPLAAGMLTGRPWFSPAPAVMISNIPGPSRPLYWNGARLDALYPASVPVDGQALNITCASTGDAIHFGLTACRTAAADLSALPEHLDTALAALERAAGL</sequence>
<evidence type="ECO:0000256" key="5">
    <source>
        <dbReference type="ARBA" id="ARBA00022516"/>
    </source>
</evidence>
<comment type="pathway">
    <text evidence="1 11">Glycerolipid metabolism; triacylglycerol biosynthesis.</text>
</comment>
<evidence type="ECO:0000256" key="9">
    <source>
        <dbReference type="ARBA" id="ARBA00023315"/>
    </source>
</evidence>
<evidence type="ECO:0000256" key="10">
    <source>
        <dbReference type="ARBA" id="ARBA00048109"/>
    </source>
</evidence>
<dbReference type="PANTHER" id="PTHR31650:SF1">
    <property type="entry name" value="WAX ESTER SYNTHASE_DIACYLGLYCEROL ACYLTRANSFERASE 4-RELATED"/>
    <property type="match status" value="1"/>
</dbReference>
<feature type="domain" description="O-acyltransferase WSD1 C-terminal" evidence="13">
    <location>
        <begin position="320"/>
        <end position="464"/>
    </location>
</feature>
<dbReference type="InterPro" id="IPR023213">
    <property type="entry name" value="CAT-like_dom_sf"/>
</dbReference>
<accession>A0ABP9D341</accession>
<name>A0ABP9D341_9ACTN</name>
<evidence type="ECO:0000256" key="3">
    <source>
        <dbReference type="ARBA" id="ARBA00009587"/>
    </source>
</evidence>
<dbReference type="SUPFAM" id="SSF52777">
    <property type="entry name" value="CoA-dependent acyltransferases"/>
    <property type="match status" value="1"/>
</dbReference>
<evidence type="ECO:0000259" key="13">
    <source>
        <dbReference type="Pfam" id="PF06974"/>
    </source>
</evidence>
<evidence type="ECO:0000313" key="14">
    <source>
        <dbReference type="EMBL" id="GAA4825032.1"/>
    </source>
</evidence>
<dbReference type="NCBIfam" id="TIGR02946">
    <property type="entry name" value="acyl_WS_DGAT"/>
    <property type="match status" value="1"/>
</dbReference>
<comment type="similarity">
    <text evidence="3 11">Belongs to the long-chain O-acyltransferase family.</text>
</comment>
<feature type="domain" description="O-acyltransferase WSD1-like N-terminal" evidence="12">
    <location>
        <begin position="1"/>
        <end position="277"/>
    </location>
</feature>
<dbReference type="EC" id="2.3.1.20" evidence="4 11"/>
<keyword evidence="9 11" id="KW-0012">Acyltransferase</keyword>
<protein>
    <recommendedName>
        <fullName evidence="4 11">Diacylglycerol O-acyltransferase</fullName>
        <ecNumber evidence="4 11">2.3.1.20</ecNumber>
    </recommendedName>
</protein>
<evidence type="ECO:0000313" key="15">
    <source>
        <dbReference type="Proteomes" id="UP001500839"/>
    </source>
</evidence>
<evidence type="ECO:0000256" key="4">
    <source>
        <dbReference type="ARBA" id="ARBA00013244"/>
    </source>
</evidence>
<proteinExistence type="inferred from homology"/>
<evidence type="ECO:0000256" key="7">
    <source>
        <dbReference type="ARBA" id="ARBA00022798"/>
    </source>
</evidence>
<comment type="pathway">
    <text evidence="2">Lipid metabolism.</text>
</comment>
<keyword evidence="7 11" id="KW-0319">Glycerol metabolism</keyword>
<dbReference type="Gene3D" id="3.30.559.10">
    <property type="entry name" value="Chloramphenicol acetyltransferase-like domain"/>
    <property type="match status" value="1"/>
</dbReference>
<organism evidence="14 15">
    <name type="scientific">Tomitella cavernea</name>
    <dbReference type="NCBI Taxonomy" id="1387982"/>
    <lineage>
        <taxon>Bacteria</taxon>
        <taxon>Bacillati</taxon>
        <taxon>Actinomycetota</taxon>
        <taxon>Actinomycetes</taxon>
        <taxon>Mycobacteriales</taxon>
        <taxon>Tomitella</taxon>
    </lineage>
</organism>
<keyword evidence="8 11" id="KW-0443">Lipid metabolism</keyword>
<dbReference type="InterPro" id="IPR009721">
    <property type="entry name" value="O-acyltransferase_WSD1_C"/>
</dbReference>
<comment type="catalytic activity">
    <reaction evidence="10 11">
        <text>an acyl-CoA + a 1,2-diacyl-sn-glycerol = a triacyl-sn-glycerol + CoA</text>
        <dbReference type="Rhea" id="RHEA:10868"/>
        <dbReference type="ChEBI" id="CHEBI:17815"/>
        <dbReference type="ChEBI" id="CHEBI:57287"/>
        <dbReference type="ChEBI" id="CHEBI:58342"/>
        <dbReference type="ChEBI" id="CHEBI:64615"/>
        <dbReference type="EC" id="2.3.1.20"/>
    </reaction>
</comment>
<dbReference type="Proteomes" id="UP001500839">
    <property type="component" value="Unassembled WGS sequence"/>
</dbReference>
<dbReference type="Pfam" id="PF06974">
    <property type="entry name" value="WS_DGAT_C"/>
    <property type="match status" value="1"/>
</dbReference>
<comment type="caution">
    <text evidence="14">The sequence shown here is derived from an EMBL/GenBank/DDBJ whole genome shotgun (WGS) entry which is preliminary data.</text>
</comment>
<keyword evidence="5 11" id="KW-0444">Lipid biosynthesis</keyword>
<evidence type="ECO:0000256" key="1">
    <source>
        <dbReference type="ARBA" id="ARBA00004771"/>
    </source>
</evidence>
<dbReference type="InterPro" id="IPR045034">
    <property type="entry name" value="O-acyltransferase_WSD1-like"/>
</dbReference>
<evidence type="ECO:0000256" key="11">
    <source>
        <dbReference type="RuleBase" id="RU361241"/>
    </source>
</evidence>
<keyword evidence="6 11" id="KW-0808">Transferase</keyword>
<dbReference type="PANTHER" id="PTHR31650">
    <property type="entry name" value="O-ACYLTRANSFERASE (WSD1-LIKE) FAMILY PROTEIN"/>
    <property type="match status" value="1"/>
</dbReference>